<evidence type="ECO:0000313" key="2">
    <source>
        <dbReference type="Proteomes" id="UP000029443"/>
    </source>
</evidence>
<accession>A0ABR4WBB8</accession>
<dbReference type="Proteomes" id="UP000029443">
    <property type="component" value="Unassembled WGS sequence"/>
</dbReference>
<dbReference type="Pfam" id="PF05930">
    <property type="entry name" value="Phage_AlpA"/>
    <property type="match status" value="1"/>
</dbReference>
<name>A0ABR4WBB8_9GAMM</name>
<gene>
    <name evidence="1" type="ORF">T9A_02513</name>
</gene>
<dbReference type="PANTHER" id="PTHR36154:SF1">
    <property type="entry name" value="DNA-BINDING TRANSCRIPTIONAL ACTIVATOR ALPA"/>
    <property type="match status" value="1"/>
</dbReference>
<dbReference type="RefSeq" id="WP_035249040.1">
    <property type="nucleotide sequence ID" value="NZ_ARXU01000011.1"/>
</dbReference>
<comment type="caution">
    <text evidence="1">The sequence shown here is derived from an EMBL/GenBank/DDBJ whole genome shotgun (WGS) entry which is preliminary data.</text>
</comment>
<organism evidence="1 2">
    <name type="scientific">Alcanivorax jadensis T9</name>
    <dbReference type="NCBI Taxonomy" id="1177181"/>
    <lineage>
        <taxon>Bacteria</taxon>
        <taxon>Pseudomonadati</taxon>
        <taxon>Pseudomonadota</taxon>
        <taxon>Gammaproteobacteria</taxon>
        <taxon>Oceanospirillales</taxon>
        <taxon>Alcanivoracaceae</taxon>
        <taxon>Alcanivorax</taxon>
    </lineage>
</organism>
<proteinExistence type="predicted"/>
<evidence type="ECO:0000313" key="1">
    <source>
        <dbReference type="EMBL" id="KGD60336.1"/>
    </source>
</evidence>
<dbReference type="Gene3D" id="1.10.238.160">
    <property type="match status" value="1"/>
</dbReference>
<dbReference type="PANTHER" id="PTHR36154">
    <property type="entry name" value="DNA-BINDING TRANSCRIPTIONAL ACTIVATOR ALPA"/>
    <property type="match status" value="1"/>
</dbReference>
<dbReference type="EMBL" id="ARXU01000011">
    <property type="protein sequence ID" value="KGD60336.1"/>
    <property type="molecule type" value="Genomic_DNA"/>
</dbReference>
<reference evidence="1 2" key="1">
    <citation type="submission" date="2012-09" db="EMBL/GenBank/DDBJ databases">
        <title>Genome Sequence of alkane-degrading Bacterium Alcanivorax jadensis T9.</title>
        <authorList>
            <person name="Lai Q."/>
            <person name="Shao Z."/>
        </authorList>
    </citation>
    <scope>NUCLEOTIDE SEQUENCE [LARGE SCALE GENOMIC DNA]</scope>
    <source>
        <strain evidence="1 2">T9</strain>
    </source>
</reference>
<dbReference type="InterPro" id="IPR010260">
    <property type="entry name" value="AlpA"/>
</dbReference>
<dbReference type="InterPro" id="IPR052931">
    <property type="entry name" value="Prophage_regulatory_activator"/>
</dbReference>
<protein>
    <submittedName>
        <fullName evidence="1">AlpA family transcriptional regulator</fullName>
    </submittedName>
</protein>
<sequence length="65" mass="7529">MRFMRLTEVIKDTGLGRSSIYKRIAEGEFPKPVPLGGRTVGWVSDEIEAWILERIEERDCQEVPH</sequence>
<keyword evidence="2" id="KW-1185">Reference proteome</keyword>